<reference evidence="4" key="1">
    <citation type="submission" date="2023-07" db="EMBL/GenBank/DDBJ databases">
        <title>Chromosome-level genome assembly of Artemia franciscana.</title>
        <authorList>
            <person name="Jo E."/>
        </authorList>
    </citation>
    <scope>NUCLEOTIDE SEQUENCE</scope>
    <source>
        <tissue evidence="4">Whole body</tissue>
    </source>
</reference>
<evidence type="ECO:0000256" key="3">
    <source>
        <dbReference type="ARBA" id="ARBA00022679"/>
    </source>
</evidence>
<dbReference type="Proteomes" id="UP001187531">
    <property type="component" value="Unassembled WGS sequence"/>
</dbReference>
<evidence type="ECO:0008006" key="6">
    <source>
        <dbReference type="Google" id="ProtNLM"/>
    </source>
</evidence>
<sequence length="354" mass="41428">MGIWDGLHELRDCKKQGFGSFKDPTVVVNVLIKDKAHFLPYFFHYLQKLDYDKSRMGIWMKVDKSNDNSEAIVKEWVDSAQKEYSFIDVVFGEAEHESQKDVQWTEERFNYFIKLREESLSIAKSRWADYAFFVDADVLLVNNQTLRELVSQNKVVVAPKLDSLGMYSNYWSGMQSNYYYRRTDEYKPILERKNKGCHQVILVNSCFLVDLTSRQTDYLTFTPKKLNGYTGPVDDMITFAISAFWNDVPIYVLNENIYGFVPVPLDDGQSLEDELMQLEALKLEVTVEWPEPLEPLESLKNYTEVQNKTSDKLGFFDEIFLINLDRRPDRLKRMEYNMNQLGLNFTRVSAVDGK</sequence>
<dbReference type="GO" id="GO:0050211">
    <property type="term" value="F:procollagen galactosyltransferase activity"/>
    <property type="evidence" value="ECO:0007669"/>
    <property type="project" value="TreeGrafter"/>
</dbReference>
<protein>
    <recommendedName>
        <fullName evidence="6">Glycosyltransferase 25 family member</fullName>
    </recommendedName>
</protein>
<dbReference type="EMBL" id="JAVRJZ010000021">
    <property type="protein sequence ID" value="KAK2704532.1"/>
    <property type="molecule type" value="Genomic_DNA"/>
</dbReference>
<dbReference type="Gene3D" id="3.90.550.10">
    <property type="entry name" value="Spore Coat Polysaccharide Biosynthesis Protein SpsA, Chain A"/>
    <property type="match status" value="1"/>
</dbReference>
<keyword evidence="2" id="KW-0328">Glycosyltransferase</keyword>
<evidence type="ECO:0000313" key="5">
    <source>
        <dbReference type="Proteomes" id="UP001187531"/>
    </source>
</evidence>
<comment type="caution">
    <text evidence="4">The sequence shown here is derived from an EMBL/GenBank/DDBJ whole genome shotgun (WGS) entry which is preliminary data.</text>
</comment>
<accession>A0AA88KV69</accession>
<keyword evidence="5" id="KW-1185">Reference proteome</keyword>
<gene>
    <name evidence="4" type="ORF">QYM36_016809</name>
</gene>
<dbReference type="PANTHER" id="PTHR10730">
    <property type="entry name" value="PROCOLLAGEN-LYSINE,2-OXOGLUTARATE 5-DIOXYGENASE/GLYCOSYLTRANSFERASE 25 FAMILY MEMBER"/>
    <property type="match status" value="1"/>
</dbReference>
<dbReference type="SUPFAM" id="SSF53448">
    <property type="entry name" value="Nucleotide-diphospho-sugar transferases"/>
    <property type="match status" value="1"/>
</dbReference>
<evidence type="ECO:0000256" key="2">
    <source>
        <dbReference type="ARBA" id="ARBA00022676"/>
    </source>
</evidence>
<keyword evidence="3" id="KW-0808">Transferase</keyword>
<dbReference type="InterPro" id="IPR050757">
    <property type="entry name" value="Collagen_mod_GT25"/>
</dbReference>
<evidence type="ECO:0000313" key="4">
    <source>
        <dbReference type="EMBL" id="KAK2704532.1"/>
    </source>
</evidence>
<proteinExistence type="inferred from homology"/>
<name>A0AA88KV69_ARTSF</name>
<evidence type="ECO:0000256" key="1">
    <source>
        <dbReference type="ARBA" id="ARBA00006721"/>
    </source>
</evidence>
<dbReference type="AlphaFoldDB" id="A0AA88KV69"/>
<comment type="similarity">
    <text evidence="1">Belongs to the glycosyltransferase 25 family.</text>
</comment>
<organism evidence="4 5">
    <name type="scientific">Artemia franciscana</name>
    <name type="common">Brine shrimp</name>
    <name type="synonym">Artemia sanfranciscana</name>
    <dbReference type="NCBI Taxonomy" id="6661"/>
    <lineage>
        <taxon>Eukaryota</taxon>
        <taxon>Metazoa</taxon>
        <taxon>Ecdysozoa</taxon>
        <taxon>Arthropoda</taxon>
        <taxon>Crustacea</taxon>
        <taxon>Branchiopoda</taxon>
        <taxon>Anostraca</taxon>
        <taxon>Artemiidae</taxon>
        <taxon>Artemia</taxon>
    </lineage>
</organism>
<dbReference type="InterPro" id="IPR029044">
    <property type="entry name" value="Nucleotide-diphossugar_trans"/>
</dbReference>
<dbReference type="PANTHER" id="PTHR10730:SF53">
    <property type="entry name" value="GLYCOSYLTRANSFERASE 25 FAMILY MEMBER"/>
    <property type="match status" value="1"/>
</dbReference>
<dbReference type="Pfam" id="PF03452">
    <property type="entry name" value="Anp1"/>
    <property type="match status" value="1"/>
</dbReference>